<reference evidence="3" key="2">
    <citation type="submission" date="2025-09" db="UniProtKB">
        <authorList>
            <consortium name="Ensembl"/>
        </authorList>
    </citation>
    <scope>IDENTIFICATION</scope>
</reference>
<dbReference type="Ensembl" id="ENSMMOT00000015646.1">
    <property type="protein sequence ID" value="ENSMMOP00000015393.1"/>
    <property type="gene ID" value="ENSMMOG00000011739.1"/>
</dbReference>
<keyword evidence="2" id="KW-0443">Lipid metabolism</keyword>
<dbReference type="AlphaFoldDB" id="A0A3Q3WKD2"/>
<sequence length="236" mass="26073">SSFLPVLLAGAAAPPGGHSQGLYSSPPAQCVCASAFRGSLVVEVPLPPETFRSLPQELKEGRLIRLYPVLFNIGINQQQSLAERYMTDGRMDAFVWGGEAECGSRMNNFLSVSHGSLSDLLSSLGRSIESRKRKNVEVLWIAAMVCRAVNGVRLTSCKSAKDRTAMSVTLEQCVLLRERHTLGQQHFSTALDRMRRDGCRMDNVQKNVGCRKFAFSGIQLLSFPKLYRPPDGSFKY</sequence>
<dbReference type="Proteomes" id="UP000261620">
    <property type="component" value="Unplaced"/>
</dbReference>
<evidence type="ECO:0008006" key="5">
    <source>
        <dbReference type="Google" id="ProtNLM"/>
    </source>
</evidence>
<organism evidence="3 4">
    <name type="scientific">Mola mola</name>
    <name type="common">Ocean sunfish</name>
    <name type="synonym">Tetraodon mola</name>
    <dbReference type="NCBI Taxonomy" id="94237"/>
    <lineage>
        <taxon>Eukaryota</taxon>
        <taxon>Metazoa</taxon>
        <taxon>Chordata</taxon>
        <taxon>Craniata</taxon>
        <taxon>Vertebrata</taxon>
        <taxon>Euteleostomi</taxon>
        <taxon>Actinopterygii</taxon>
        <taxon>Neopterygii</taxon>
        <taxon>Teleostei</taxon>
        <taxon>Neoteleostei</taxon>
        <taxon>Acanthomorphata</taxon>
        <taxon>Eupercaria</taxon>
        <taxon>Tetraodontiformes</taxon>
        <taxon>Molidae</taxon>
        <taxon>Mola</taxon>
    </lineage>
</organism>
<evidence type="ECO:0000256" key="1">
    <source>
        <dbReference type="ARBA" id="ARBA00022801"/>
    </source>
</evidence>
<dbReference type="GO" id="GO:0005737">
    <property type="term" value="C:cytoplasm"/>
    <property type="evidence" value="ECO:0007669"/>
    <property type="project" value="TreeGrafter"/>
</dbReference>
<dbReference type="PANTHER" id="PTHR12187:SF3">
    <property type="entry name" value="INOSITOL POLYPHOSPHATE 4-PHOSPHATASE TYPE II"/>
    <property type="match status" value="1"/>
</dbReference>
<reference evidence="3" key="1">
    <citation type="submission" date="2025-08" db="UniProtKB">
        <authorList>
            <consortium name="Ensembl"/>
        </authorList>
    </citation>
    <scope>IDENTIFICATION</scope>
</reference>
<evidence type="ECO:0000313" key="3">
    <source>
        <dbReference type="Ensembl" id="ENSMMOP00000015393.1"/>
    </source>
</evidence>
<evidence type="ECO:0000256" key="2">
    <source>
        <dbReference type="ARBA" id="ARBA00023098"/>
    </source>
</evidence>
<dbReference type="InterPro" id="IPR039034">
    <property type="entry name" value="INPP4"/>
</dbReference>
<name>A0A3Q3WKD2_MOLML</name>
<dbReference type="PANTHER" id="PTHR12187">
    <property type="entry name" value="AGAP000124-PA"/>
    <property type="match status" value="1"/>
</dbReference>
<keyword evidence="4" id="KW-1185">Reference proteome</keyword>
<protein>
    <recommendedName>
        <fullName evidence="5">Inositol polyphosphate-4-phosphatase type II B</fullName>
    </recommendedName>
</protein>
<accession>A0A3Q3WKD2</accession>
<proteinExistence type="predicted"/>
<evidence type="ECO:0000313" key="4">
    <source>
        <dbReference type="Proteomes" id="UP000261620"/>
    </source>
</evidence>
<keyword evidence="1" id="KW-0378">Hydrolase</keyword>
<dbReference type="GO" id="GO:0016316">
    <property type="term" value="F:phosphatidylinositol-3,4-bisphosphate 4-phosphatase activity"/>
    <property type="evidence" value="ECO:0007669"/>
    <property type="project" value="InterPro"/>
</dbReference>